<comment type="caution">
    <text evidence="1">The sequence shown here is derived from an EMBL/GenBank/DDBJ whole genome shotgun (WGS) entry which is preliminary data.</text>
</comment>
<dbReference type="Proteomes" id="UP000030466">
    <property type="component" value="Unassembled WGS sequence"/>
</dbReference>
<name>A0A0A6VXX0_KOCRO</name>
<proteinExistence type="predicted"/>
<evidence type="ECO:0000313" key="2">
    <source>
        <dbReference type="Proteomes" id="UP000030466"/>
    </source>
</evidence>
<accession>A0A0A6VXX0</accession>
<dbReference type="EMBL" id="JSUH01000001">
    <property type="protein sequence ID" value="KHD99093.1"/>
    <property type="molecule type" value="Genomic_DNA"/>
</dbReference>
<dbReference type="AlphaFoldDB" id="A0A0A6VXX0"/>
<gene>
    <name evidence="1" type="ORF">GY22_01930</name>
</gene>
<protein>
    <submittedName>
        <fullName evidence="1">Uncharacterized protein</fullName>
    </submittedName>
</protein>
<organism evidence="1 2">
    <name type="scientific">Kocuria rosea subsp. polaris</name>
    <dbReference type="NCBI Taxonomy" id="136273"/>
    <lineage>
        <taxon>Bacteria</taxon>
        <taxon>Bacillati</taxon>
        <taxon>Actinomycetota</taxon>
        <taxon>Actinomycetes</taxon>
        <taxon>Micrococcales</taxon>
        <taxon>Micrococcaceae</taxon>
        <taxon>Kocuria</taxon>
    </lineage>
</organism>
<evidence type="ECO:0000313" key="1">
    <source>
        <dbReference type="EMBL" id="KHD99093.1"/>
    </source>
</evidence>
<reference evidence="1 2" key="1">
    <citation type="journal article" date="2003" name="Int. J. Syst. Evol. Microbiol.">
        <title>Kocuria polaris sp. nov., an orange-pigmented psychrophilic bacterium isolated from an Antarctic cyanobacterial mat sample.</title>
        <authorList>
            <person name="Reddy G.S."/>
            <person name="Prakash J.S."/>
            <person name="Prabahar V."/>
            <person name="Matsumoto G.I."/>
            <person name="Stackebrandt E."/>
            <person name="Shivaji S."/>
        </authorList>
    </citation>
    <scope>NUCLEOTIDE SEQUENCE [LARGE SCALE GENOMIC DNA]</scope>
    <source>
        <strain evidence="1 2">CMS 76or</strain>
    </source>
</reference>
<sequence length="160" mass="16792">MDVTVTGGTFLHELSMVERAQHHSLITGVTLAQETADVQCVTGPSVTVPLTAGRIRIAQLLSEVAGPITPPAAQDPDTYPDTPAPQQLWSELLDDLGAYLPDLSHADPDLRLVSVHRDGATARIQVANNTRQFTHGVPLDSGETPAAVTVDIAAAFAAAP</sequence>
<keyword evidence="2" id="KW-1185">Reference proteome</keyword>